<dbReference type="InterPro" id="IPR008266">
    <property type="entry name" value="Tyr_kinase_AS"/>
</dbReference>
<evidence type="ECO:0000313" key="3">
    <source>
        <dbReference type="EMBL" id="VFJ93027.1"/>
    </source>
</evidence>
<dbReference type="Pfam" id="PF03781">
    <property type="entry name" value="FGE-sulfatase"/>
    <property type="match status" value="1"/>
</dbReference>
<dbReference type="InterPro" id="IPR020635">
    <property type="entry name" value="Tyr_kinase_cat_dom"/>
</dbReference>
<feature type="compositionally biased region" description="Polar residues" evidence="1">
    <location>
        <begin position="393"/>
        <end position="409"/>
    </location>
</feature>
<gene>
    <name evidence="3" type="ORF">BECKLFY1418A_GA0070994_10284</name>
</gene>
<dbReference type="InterPro" id="IPR013229">
    <property type="entry name" value="PEGA"/>
</dbReference>
<dbReference type="PROSITE" id="PS50011">
    <property type="entry name" value="PROTEIN_KINASE_DOM"/>
    <property type="match status" value="1"/>
</dbReference>
<dbReference type="SMART" id="SM00219">
    <property type="entry name" value="TyrKc"/>
    <property type="match status" value="1"/>
</dbReference>
<name>A0A450UKJ5_9GAMM</name>
<feature type="domain" description="Protein kinase" evidence="2">
    <location>
        <begin position="49"/>
        <end position="320"/>
    </location>
</feature>
<dbReference type="PANTHER" id="PTHR23150">
    <property type="entry name" value="SULFATASE MODIFYING FACTOR 1, 2"/>
    <property type="match status" value="1"/>
</dbReference>
<dbReference type="CDD" id="cd14014">
    <property type="entry name" value="STKc_PknB_like"/>
    <property type="match status" value="1"/>
</dbReference>
<dbReference type="Gene3D" id="3.90.1580.10">
    <property type="entry name" value="paralog of FGE (formylglycine-generating enzyme)"/>
    <property type="match status" value="1"/>
</dbReference>
<dbReference type="SUPFAM" id="SSF56436">
    <property type="entry name" value="C-type lectin-like"/>
    <property type="match status" value="1"/>
</dbReference>
<sequence length="885" mass="96525">MTQRPETRCPACFQDKGNATACDHCGWKPGSPPANPLYLPLGTALGDSYVIGKVLGHGGLGITYLAWDRELDTRIAIKEFLPDTMAGRNTRDAQVTIHTGHEEPFRHALQRFREEARILARFQQHPGIVSVYRFLAANGTGYMAMEFVAGVTLRQYLEAHDNKMPWPEALELLGPVMDTLDRIHDQGLLHRDIAPDNIYITHNGKLKLLDFGAAREVTGERSVTLSVVLKEGYAPEEQYRKKARQGPWTDVYALSATLYRTVTGQLPPTALDRLHDDELRPPSALGVAIPEDHEAVLLKGLAIRARDRWQGVGEMRRAWQPKPETVVDPPEPEAPEVQPPRPDTYVKYGLWIALFTAVITALMLILDLTDKIDLWTDKVDPEPTVLLADATRGSGTPTPESSASGTAQRGDSGAAAPESDISGSVASAGNASDNPPPRAPSLGRLNQTENLSSPVARLPEPQLASDATREAGGPGVASGGIPRAVPDLVPPSPLPATLLVTVSDPPNAIVTLNGEAIDPGVGHELVAEEYSLRVTSPGHVPFQEAIRLVTGDEQRRSVRLDPLPARIIVRSNVTGDTVFIDGEAVGATGPEAHRLAPGEYAIRVEKEGFEAFETRITVAAGGEETVRARLVAAGPVVGQTLRDALASGGRGPEMLGIPAGCFDMGSPDSEKGRDDDERRHRVCVEGVYLGKYEVTFQEYDRFARATGRELPGDQGWGRGKRPVIHVRWTDATAYAEWLSRETGERYRLPTEVEWEYAARAGTTTPFSTGDCITTDEANYHGKHDYADCRATGVYREKTVPVGTFPANPWGLHDVHGNVREWSCSLYKGNYDGNERRCASKEVGGGRVVRGGGWFSRPRNLRSANRNRFWSDVAGSSTGFRLAREF</sequence>
<dbReference type="InterPro" id="IPR005532">
    <property type="entry name" value="SUMF_dom"/>
</dbReference>
<dbReference type="GO" id="GO:0004713">
    <property type="term" value="F:protein tyrosine kinase activity"/>
    <property type="evidence" value="ECO:0007669"/>
    <property type="project" value="InterPro"/>
</dbReference>
<evidence type="ECO:0000256" key="1">
    <source>
        <dbReference type="SAM" id="MobiDB-lite"/>
    </source>
</evidence>
<feature type="compositionally biased region" description="Polar residues" evidence="1">
    <location>
        <begin position="444"/>
        <end position="453"/>
    </location>
</feature>
<dbReference type="PANTHER" id="PTHR23150:SF35">
    <property type="entry name" value="BLL6746 PROTEIN"/>
    <property type="match status" value="1"/>
</dbReference>
<protein>
    <submittedName>
        <fullName evidence="3">Formylglycine-generating enzyme, required for sulfatase activity, contains SUMF1/FGE domain</fullName>
    </submittedName>
</protein>
<dbReference type="Gene3D" id="1.10.510.10">
    <property type="entry name" value="Transferase(Phosphotransferase) domain 1"/>
    <property type="match status" value="1"/>
</dbReference>
<dbReference type="EMBL" id="CAADFH010000028">
    <property type="protein sequence ID" value="VFJ93027.1"/>
    <property type="molecule type" value="Genomic_DNA"/>
</dbReference>
<dbReference type="SUPFAM" id="SSF56112">
    <property type="entry name" value="Protein kinase-like (PK-like)"/>
    <property type="match status" value="1"/>
</dbReference>
<feature type="compositionally biased region" description="Polar residues" evidence="1">
    <location>
        <begin position="421"/>
        <end position="433"/>
    </location>
</feature>
<accession>A0A450UKJ5</accession>
<organism evidence="3">
    <name type="scientific">Candidatus Kentrum sp. LFY</name>
    <dbReference type="NCBI Taxonomy" id="2126342"/>
    <lineage>
        <taxon>Bacteria</taxon>
        <taxon>Pseudomonadati</taxon>
        <taxon>Pseudomonadota</taxon>
        <taxon>Gammaproteobacteria</taxon>
        <taxon>Candidatus Kentrum</taxon>
    </lineage>
</organism>
<evidence type="ECO:0000259" key="2">
    <source>
        <dbReference type="PROSITE" id="PS50011"/>
    </source>
</evidence>
<proteinExistence type="predicted"/>
<dbReference type="PROSITE" id="PS00109">
    <property type="entry name" value="PROTEIN_KINASE_TYR"/>
    <property type="match status" value="1"/>
</dbReference>
<dbReference type="InterPro" id="IPR051043">
    <property type="entry name" value="Sulfatase_Mod_Factor_Kinase"/>
</dbReference>
<dbReference type="AlphaFoldDB" id="A0A450UKJ5"/>
<dbReference type="InterPro" id="IPR042095">
    <property type="entry name" value="SUMF_sf"/>
</dbReference>
<feature type="region of interest" description="Disordered" evidence="1">
    <location>
        <begin position="658"/>
        <end position="677"/>
    </location>
</feature>
<feature type="compositionally biased region" description="Basic and acidic residues" evidence="1">
    <location>
        <begin position="668"/>
        <end position="677"/>
    </location>
</feature>
<dbReference type="Gene3D" id="3.30.200.20">
    <property type="entry name" value="Phosphorylase Kinase, domain 1"/>
    <property type="match status" value="1"/>
</dbReference>
<feature type="region of interest" description="Disordered" evidence="1">
    <location>
        <begin position="388"/>
        <end position="488"/>
    </location>
</feature>
<dbReference type="GO" id="GO:0005524">
    <property type="term" value="F:ATP binding"/>
    <property type="evidence" value="ECO:0007669"/>
    <property type="project" value="InterPro"/>
</dbReference>
<reference evidence="3" key="1">
    <citation type="submission" date="2019-02" db="EMBL/GenBank/DDBJ databases">
        <authorList>
            <person name="Gruber-Vodicka R. H."/>
            <person name="Seah K. B. B."/>
        </authorList>
    </citation>
    <scope>NUCLEOTIDE SEQUENCE</scope>
    <source>
        <strain evidence="3">BECK_M6</strain>
    </source>
</reference>
<dbReference type="Pfam" id="PF08308">
    <property type="entry name" value="PEGA"/>
    <property type="match status" value="1"/>
</dbReference>
<dbReference type="GO" id="GO:0120147">
    <property type="term" value="F:formylglycine-generating oxidase activity"/>
    <property type="evidence" value="ECO:0007669"/>
    <property type="project" value="TreeGrafter"/>
</dbReference>
<dbReference type="InterPro" id="IPR000719">
    <property type="entry name" value="Prot_kinase_dom"/>
</dbReference>
<feature type="region of interest" description="Disordered" evidence="1">
    <location>
        <begin position="320"/>
        <end position="342"/>
    </location>
</feature>
<dbReference type="InterPro" id="IPR016187">
    <property type="entry name" value="CTDL_fold"/>
</dbReference>
<dbReference type="Pfam" id="PF00069">
    <property type="entry name" value="Pkinase"/>
    <property type="match status" value="1"/>
</dbReference>
<dbReference type="InterPro" id="IPR011009">
    <property type="entry name" value="Kinase-like_dom_sf"/>
</dbReference>